<keyword evidence="2" id="KW-1185">Reference proteome</keyword>
<evidence type="ECO:0008006" key="3">
    <source>
        <dbReference type="Google" id="ProtNLM"/>
    </source>
</evidence>
<dbReference type="RefSeq" id="WP_264792131.1">
    <property type="nucleotide sequence ID" value="NZ_AP026867.1"/>
</dbReference>
<dbReference type="EMBL" id="AP026867">
    <property type="protein sequence ID" value="BDS10877.1"/>
    <property type="molecule type" value="Genomic_DNA"/>
</dbReference>
<dbReference type="KEGG" id="aup:AsAng_0015870"/>
<sequence length="221" mass="25747">MKNLFLNSILLFLAISIFTSCEKKEIKVNNNKQESERLIQFSKKISLWDKRKNNNVILEISSHDESVLEKYNEKNLSIKPVFEIEEISNNQSDSNIENPPNIDKNKYEVHFKLISKSLEKNAIAFNLNFNFTENGRASGSYSGGYRYFYSDHFPHYFHVSPVQGCVSAWFYTRNDGSSTWNNWGNSRGYYLCTQNKTMYSTSAYIETMLKTTGGTYDVTWY</sequence>
<dbReference type="PROSITE" id="PS51257">
    <property type="entry name" value="PROKAR_LIPOPROTEIN"/>
    <property type="match status" value="1"/>
</dbReference>
<protein>
    <recommendedName>
        <fullName evidence="3">Lipoprotein</fullName>
    </recommendedName>
</protein>
<evidence type="ECO:0000313" key="1">
    <source>
        <dbReference type="EMBL" id="BDS10877.1"/>
    </source>
</evidence>
<gene>
    <name evidence="1" type="ORF">AsAng_0015870</name>
</gene>
<dbReference type="AlphaFoldDB" id="A0A915YD33"/>
<accession>A0A915YD33</accession>
<evidence type="ECO:0000313" key="2">
    <source>
        <dbReference type="Proteomes" id="UP001060919"/>
    </source>
</evidence>
<proteinExistence type="predicted"/>
<name>A0A915YD33_9BACT</name>
<organism evidence="1 2">
    <name type="scientific">Aureispira anguillae</name>
    <dbReference type="NCBI Taxonomy" id="2864201"/>
    <lineage>
        <taxon>Bacteria</taxon>
        <taxon>Pseudomonadati</taxon>
        <taxon>Bacteroidota</taxon>
        <taxon>Saprospiria</taxon>
        <taxon>Saprospirales</taxon>
        <taxon>Saprospiraceae</taxon>
        <taxon>Aureispira</taxon>
    </lineage>
</organism>
<reference evidence="1" key="1">
    <citation type="submission" date="2022-09" db="EMBL/GenBank/DDBJ databases">
        <title>Aureispira anguillicida sp. nov., isolated from Leptocephalus of Japanese eel Anguilla japonica.</title>
        <authorList>
            <person name="Yuasa K."/>
            <person name="Mekata T."/>
            <person name="Ikunari K."/>
        </authorList>
    </citation>
    <scope>NUCLEOTIDE SEQUENCE</scope>
    <source>
        <strain evidence="1">EL160426</strain>
    </source>
</reference>
<dbReference type="Proteomes" id="UP001060919">
    <property type="component" value="Chromosome"/>
</dbReference>